<evidence type="ECO:0000313" key="17">
    <source>
        <dbReference type="Proteomes" id="UP000265515"/>
    </source>
</evidence>
<evidence type="ECO:0000256" key="5">
    <source>
        <dbReference type="ARBA" id="ARBA00022955"/>
    </source>
</evidence>
<reference evidence="16 17" key="1">
    <citation type="journal article" date="2018" name="Cell">
        <title>The Chara Genome: Secondary Complexity and Implications for Plant Terrestrialization.</title>
        <authorList>
            <person name="Nishiyama T."/>
            <person name="Sakayama H."/>
            <person name="Vries J.D."/>
            <person name="Buschmann H."/>
            <person name="Saint-Marcoux D."/>
            <person name="Ullrich K.K."/>
            <person name="Haas F.B."/>
            <person name="Vanderstraeten L."/>
            <person name="Becker D."/>
            <person name="Lang D."/>
            <person name="Vosolsobe S."/>
            <person name="Rombauts S."/>
            <person name="Wilhelmsson P.K.I."/>
            <person name="Janitza P."/>
            <person name="Kern R."/>
            <person name="Heyl A."/>
            <person name="Rumpler F."/>
            <person name="Villalobos L.I.A.C."/>
            <person name="Clay J.M."/>
            <person name="Skokan R."/>
            <person name="Toyoda A."/>
            <person name="Suzuki Y."/>
            <person name="Kagoshima H."/>
            <person name="Schijlen E."/>
            <person name="Tajeshwar N."/>
            <person name="Catarino B."/>
            <person name="Hetherington A.J."/>
            <person name="Saltykova A."/>
            <person name="Bonnot C."/>
            <person name="Breuninger H."/>
            <person name="Symeonidi A."/>
            <person name="Radhakrishnan G.V."/>
            <person name="Van Nieuwerburgh F."/>
            <person name="Deforce D."/>
            <person name="Chang C."/>
            <person name="Karol K.G."/>
            <person name="Hedrich R."/>
            <person name="Ulvskov P."/>
            <person name="Glockner G."/>
            <person name="Delwiche C.F."/>
            <person name="Petrasek J."/>
            <person name="Van de Peer Y."/>
            <person name="Friml J."/>
            <person name="Beilby M."/>
            <person name="Dolan L."/>
            <person name="Kohara Y."/>
            <person name="Sugano S."/>
            <person name="Fujiyama A."/>
            <person name="Delaux P.-M."/>
            <person name="Quint M."/>
            <person name="TheiBen G."/>
            <person name="Hagemann M."/>
            <person name="Harholt J."/>
            <person name="Dunand C."/>
            <person name="Zachgo S."/>
            <person name="Langdale J."/>
            <person name="Maumus F."/>
            <person name="Straeten D.V.D."/>
            <person name="Gould S.B."/>
            <person name="Rensing S.A."/>
        </authorList>
    </citation>
    <scope>NUCLEOTIDE SEQUENCE [LARGE SCALE GENOMIC DNA]</scope>
    <source>
        <strain evidence="16 17">S276</strain>
    </source>
</reference>
<evidence type="ECO:0000313" key="16">
    <source>
        <dbReference type="EMBL" id="GBG92323.1"/>
    </source>
</evidence>
<evidence type="ECO:0000259" key="15">
    <source>
        <dbReference type="PROSITE" id="PS51751"/>
    </source>
</evidence>
<evidence type="ECO:0000256" key="14">
    <source>
        <dbReference type="SAM" id="Phobius"/>
    </source>
</evidence>
<dbReference type="GO" id="GO:0016020">
    <property type="term" value="C:membrane"/>
    <property type="evidence" value="ECO:0007669"/>
    <property type="project" value="UniProtKB-SubCell"/>
</dbReference>
<keyword evidence="9 13" id="KW-0472">Membrane</keyword>
<comment type="subcellular location">
    <subcellularLocation>
        <location evidence="1">Membrane</location>
        <topology evidence="1">Multi-pass membrane protein</topology>
    </subcellularLocation>
</comment>
<dbReference type="STRING" id="69332.A0A388MCT7"/>
<feature type="transmembrane region" description="Helical" evidence="14">
    <location>
        <begin position="26"/>
        <end position="47"/>
    </location>
</feature>
<dbReference type="GO" id="GO:0016126">
    <property type="term" value="P:sterol biosynthetic process"/>
    <property type="evidence" value="ECO:0007669"/>
    <property type="project" value="UniProtKB-KW"/>
</dbReference>
<evidence type="ECO:0000256" key="10">
    <source>
        <dbReference type="ARBA" id="ARBA00023166"/>
    </source>
</evidence>
<accession>A0A388MCT7</accession>
<comment type="caution">
    <text evidence="16">The sequence shown here is derived from an EMBL/GenBank/DDBJ whole genome shotgun (WGS) entry which is preliminary data.</text>
</comment>
<sequence length="154" mass="16797">MASHPYSPLSLQLPGYAPQILTARHILGPFFVAVAIIIVISWLLSGWPQPKLSLGERLVICWWATTGSIHMAVEGAFAAWPSFYQNTSPNIFSELWKEYSKADSRYAARDSCVVSIESVTAFVEGPLCFLIFSATGQTGITTVNKSSWPSRAGG</sequence>
<dbReference type="GO" id="GO:0005783">
    <property type="term" value="C:endoplasmic reticulum"/>
    <property type="evidence" value="ECO:0007669"/>
    <property type="project" value="TreeGrafter"/>
</dbReference>
<protein>
    <recommendedName>
        <fullName evidence="15">EXPERA domain-containing protein</fullName>
    </recommendedName>
</protein>
<keyword evidence="10" id="KW-1207">Sterol metabolism</keyword>
<evidence type="ECO:0000256" key="11">
    <source>
        <dbReference type="ARBA" id="ARBA00023221"/>
    </source>
</evidence>
<dbReference type="AlphaFoldDB" id="A0A388MCT7"/>
<feature type="transmembrane region" description="Helical" evidence="14">
    <location>
        <begin position="59"/>
        <end position="80"/>
    </location>
</feature>
<dbReference type="InterPro" id="IPR007905">
    <property type="entry name" value="EBP"/>
</dbReference>
<dbReference type="EMBL" id="BFEA01001034">
    <property type="protein sequence ID" value="GBG92323.1"/>
    <property type="molecule type" value="Genomic_DNA"/>
</dbReference>
<dbReference type="OrthoDB" id="648120at2759"/>
<keyword evidence="8" id="KW-0443">Lipid metabolism</keyword>
<evidence type="ECO:0000256" key="7">
    <source>
        <dbReference type="ARBA" id="ARBA00023011"/>
    </source>
</evidence>
<evidence type="ECO:0000256" key="12">
    <source>
        <dbReference type="ARBA" id="ARBA00023235"/>
    </source>
</evidence>
<dbReference type="GO" id="GO:0047750">
    <property type="term" value="F:cholestenol delta-isomerase activity"/>
    <property type="evidence" value="ECO:0007669"/>
    <property type="project" value="InterPro"/>
</dbReference>
<feature type="domain" description="EXPERA" evidence="15">
    <location>
        <begin position="55"/>
        <end position="154"/>
    </location>
</feature>
<gene>
    <name evidence="16" type="ORF">CBR_g55168</name>
</gene>
<evidence type="ECO:0000256" key="6">
    <source>
        <dbReference type="ARBA" id="ARBA00022989"/>
    </source>
</evidence>
<dbReference type="PANTHER" id="PTHR14207:SF0">
    <property type="entry name" value="3-BETA-HYDROXYSTEROID-DELTA(8),DELTA(7)-ISOMERASE"/>
    <property type="match status" value="1"/>
</dbReference>
<evidence type="ECO:0000256" key="2">
    <source>
        <dbReference type="ARBA" id="ARBA00008337"/>
    </source>
</evidence>
<keyword evidence="6 13" id="KW-1133">Transmembrane helix</keyword>
<dbReference type="OMA" id="WIISGRC"/>
<keyword evidence="3" id="KW-0444">Lipid biosynthesis</keyword>
<keyword evidence="5" id="KW-0752">Steroid biosynthesis</keyword>
<dbReference type="Gramene" id="GBG92323">
    <property type="protein sequence ID" value="GBG92323"/>
    <property type="gene ID" value="CBR_g55168"/>
</dbReference>
<organism evidence="16 17">
    <name type="scientific">Chara braunii</name>
    <name type="common">Braun's stonewort</name>
    <dbReference type="NCBI Taxonomy" id="69332"/>
    <lineage>
        <taxon>Eukaryota</taxon>
        <taxon>Viridiplantae</taxon>
        <taxon>Streptophyta</taxon>
        <taxon>Charophyceae</taxon>
        <taxon>Charales</taxon>
        <taxon>Characeae</taxon>
        <taxon>Chara</taxon>
    </lineage>
</organism>
<dbReference type="GO" id="GO:0000247">
    <property type="term" value="F:C-8 sterol isomerase activity"/>
    <property type="evidence" value="ECO:0007669"/>
    <property type="project" value="TreeGrafter"/>
</dbReference>
<proteinExistence type="inferred from homology"/>
<evidence type="ECO:0000256" key="3">
    <source>
        <dbReference type="ARBA" id="ARBA00022516"/>
    </source>
</evidence>
<keyword evidence="7" id="KW-0756">Sterol biosynthesis</keyword>
<comment type="similarity">
    <text evidence="2">Belongs to the EBP family.</text>
</comment>
<name>A0A388MCT7_CHABU</name>
<dbReference type="PROSITE" id="PS51751">
    <property type="entry name" value="EXPERA"/>
    <property type="match status" value="1"/>
</dbReference>
<dbReference type="InterPro" id="IPR033118">
    <property type="entry name" value="EXPERA"/>
</dbReference>
<dbReference type="GO" id="GO:0004769">
    <property type="term" value="F:steroid Delta-isomerase activity"/>
    <property type="evidence" value="ECO:0007669"/>
    <property type="project" value="TreeGrafter"/>
</dbReference>
<dbReference type="Proteomes" id="UP000265515">
    <property type="component" value="Unassembled WGS sequence"/>
</dbReference>
<dbReference type="PANTHER" id="PTHR14207">
    <property type="entry name" value="STEROL ISOMERASE"/>
    <property type="match status" value="1"/>
</dbReference>
<evidence type="ECO:0000256" key="8">
    <source>
        <dbReference type="ARBA" id="ARBA00023098"/>
    </source>
</evidence>
<keyword evidence="12" id="KW-0413">Isomerase</keyword>
<evidence type="ECO:0000256" key="4">
    <source>
        <dbReference type="ARBA" id="ARBA00022692"/>
    </source>
</evidence>
<evidence type="ECO:0000256" key="1">
    <source>
        <dbReference type="ARBA" id="ARBA00004141"/>
    </source>
</evidence>
<keyword evidence="11" id="KW-0753">Steroid metabolism</keyword>
<evidence type="ECO:0000256" key="13">
    <source>
        <dbReference type="PROSITE-ProRule" id="PRU01087"/>
    </source>
</evidence>
<keyword evidence="4 13" id="KW-0812">Transmembrane</keyword>
<keyword evidence="17" id="KW-1185">Reference proteome</keyword>
<dbReference type="Pfam" id="PF05241">
    <property type="entry name" value="EBP"/>
    <property type="match status" value="1"/>
</dbReference>
<evidence type="ECO:0000256" key="9">
    <source>
        <dbReference type="ARBA" id="ARBA00023136"/>
    </source>
</evidence>